<dbReference type="GO" id="GO:0006310">
    <property type="term" value="P:DNA recombination"/>
    <property type="evidence" value="ECO:0007669"/>
    <property type="project" value="UniProtKB-KW"/>
</dbReference>
<dbReference type="InterPro" id="IPR010998">
    <property type="entry name" value="Integrase_recombinase_N"/>
</dbReference>
<dbReference type="Proteomes" id="UP000042997">
    <property type="component" value="Unassembled WGS sequence"/>
</dbReference>
<dbReference type="SUPFAM" id="SSF47823">
    <property type="entry name" value="lambda integrase-like, N-terminal domain"/>
    <property type="match status" value="1"/>
</dbReference>
<sequence>MTNQLPGNDSPDSPLPAPALPPGVEEAMRRLRAKAASENTRAAVTSDWNKFARWCDTVGHVPLPAAPELVGWYLTEKSGELRPDGRWAYAPSTLARWVATINKMHALAGLPKPGHHEAVRDVVRGIRRTRAAPPARRTPLLTDDIRAIVGAMRTAATEWPDRVAERRDSALLLLGLAGAMRRSELSALAMSDVVAHRSDGLYVTIRRSKADRDARGRTVTLPYGRDPQTCPVCAYRRWREVLDAWDADGGAAVRELVSAECAAGDEHCCRGVAPGTGSVERPLFRTIHRTGAVGSGALSGQSVHSMIQRRARQAGFAPEVVATLGGHSLRAGFVTQAVRNGATTQTIMTQTGHADERMVALYSRQHAGLAGNAVTALGL</sequence>
<dbReference type="SUPFAM" id="SSF56349">
    <property type="entry name" value="DNA breaking-rejoining enzymes"/>
    <property type="match status" value="1"/>
</dbReference>
<feature type="domain" description="Tyr recombinase" evidence="5">
    <location>
        <begin position="135"/>
        <end position="377"/>
    </location>
</feature>
<dbReference type="PROSITE" id="PS51898">
    <property type="entry name" value="TYR_RECOMBINASE"/>
    <property type="match status" value="1"/>
</dbReference>
<keyword evidence="2" id="KW-0233">DNA recombination</keyword>
<dbReference type="InterPro" id="IPR002104">
    <property type="entry name" value="Integrase_catalytic"/>
</dbReference>
<dbReference type="AlphaFoldDB" id="A0A098BGL3"/>
<name>A0A098BGL3_9NOCA</name>
<evidence type="ECO:0000256" key="3">
    <source>
        <dbReference type="PROSITE-ProRule" id="PRU01248"/>
    </source>
</evidence>
<proteinExistence type="predicted"/>
<reference evidence="7 8" key="1">
    <citation type="journal article" date="2014" name="Genome Announc.">
        <title>Draft Genome Sequence of Propane- and Butane-Oxidizing Actinobacterium Rhodococcus ruber IEGM 231.</title>
        <authorList>
            <person name="Ivshina I.B."/>
            <person name="Kuyukina M.S."/>
            <person name="Krivoruchko A.V."/>
            <person name="Barbe V."/>
            <person name="Fischer C."/>
        </authorList>
    </citation>
    <scope>NUCLEOTIDE SEQUENCE [LARGE SCALE GENOMIC DNA]</scope>
</reference>
<evidence type="ECO:0000313" key="7">
    <source>
        <dbReference type="EMBL" id="CDZ86851.1"/>
    </source>
</evidence>
<dbReference type="PROSITE" id="PS51900">
    <property type="entry name" value="CB"/>
    <property type="match status" value="1"/>
</dbReference>
<accession>A0A098BGL3</accession>
<feature type="region of interest" description="Disordered" evidence="4">
    <location>
        <begin position="1"/>
        <end position="22"/>
    </location>
</feature>
<dbReference type="PANTHER" id="PTHR34605:SF3">
    <property type="entry name" value="P CELL-TYPE AGGLUTINATION PROTEIN MAP4-LIKE-RELATED"/>
    <property type="match status" value="1"/>
</dbReference>
<keyword evidence="1 3" id="KW-0238">DNA-binding</keyword>
<dbReference type="Gene3D" id="1.10.443.10">
    <property type="entry name" value="Intergrase catalytic core"/>
    <property type="match status" value="1"/>
</dbReference>
<dbReference type="GO" id="GO:0003677">
    <property type="term" value="F:DNA binding"/>
    <property type="evidence" value="ECO:0007669"/>
    <property type="project" value="UniProtKB-UniRule"/>
</dbReference>
<evidence type="ECO:0000256" key="1">
    <source>
        <dbReference type="ARBA" id="ARBA00023125"/>
    </source>
</evidence>
<evidence type="ECO:0000256" key="2">
    <source>
        <dbReference type="ARBA" id="ARBA00023172"/>
    </source>
</evidence>
<gene>
    <name evidence="7" type="ORF">RHRU231_110026</name>
</gene>
<protein>
    <submittedName>
        <fullName evidence="7">Phage integrase family protein</fullName>
    </submittedName>
</protein>
<dbReference type="InterPro" id="IPR013762">
    <property type="entry name" value="Integrase-like_cat_sf"/>
</dbReference>
<evidence type="ECO:0000256" key="4">
    <source>
        <dbReference type="SAM" id="MobiDB-lite"/>
    </source>
</evidence>
<evidence type="ECO:0000259" key="6">
    <source>
        <dbReference type="PROSITE" id="PS51900"/>
    </source>
</evidence>
<evidence type="ECO:0000259" key="5">
    <source>
        <dbReference type="PROSITE" id="PS51898"/>
    </source>
</evidence>
<dbReference type="InterPro" id="IPR044068">
    <property type="entry name" value="CB"/>
</dbReference>
<dbReference type="eggNOG" id="COG0582">
    <property type="taxonomic scope" value="Bacteria"/>
</dbReference>
<dbReference type="Gene3D" id="1.10.150.130">
    <property type="match status" value="1"/>
</dbReference>
<dbReference type="PANTHER" id="PTHR34605">
    <property type="entry name" value="PHAGE_INTEGRASE DOMAIN-CONTAINING PROTEIN"/>
    <property type="match status" value="1"/>
</dbReference>
<dbReference type="EMBL" id="CCSD01000013">
    <property type="protein sequence ID" value="CDZ86851.1"/>
    <property type="molecule type" value="Genomic_DNA"/>
</dbReference>
<evidence type="ECO:0000313" key="8">
    <source>
        <dbReference type="Proteomes" id="UP000042997"/>
    </source>
</evidence>
<dbReference type="GO" id="GO:0015074">
    <property type="term" value="P:DNA integration"/>
    <property type="evidence" value="ECO:0007669"/>
    <property type="project" value="InterPro"/>
</dbReference>
<dbReference type="InterPro" id="IPR011010">
    <property type="entry name" value="DNA_brk_join_enz"/>
</dbReference>
<organism evidence="7 8">
    <name type="scientific">Rhodococcus ruber</name>
    <dbReference type="NCBI Taxonomy" id="1830"/>
    <lineage>
        <taxon>Bacteria</taxon>
        <taxon>Bacillati</taxon>
        <taxon>Actinomycetota</taxon>
        <taxon>Actinomycetes</taxon>
        <taxon>Mycobacteriales</taxon>
        <taxon>Nocardiaceae</taxon>
        <taxon>Rhodococcus</taxon>
    </lineage>
</organism>
<dbReference type="InterPro" id="IPR052925">
    <property type="entry name" value="Phage_Integrase-like_Recomb"/>
</dbReference>
<feature type="domain" description="Core-binding (CB)" evidence="6">
    <location>
        <begin position="22"/>
        <end position="109"/>
    </location>
</feature>